<protein>
    <submittedName>
        <fullName evidence="2">Uncharacterized protein</fullName>
    </submittedName>
</protein>
<proteinExistence type="predicted"/>
<name>A0AAD3CEG1_9STRA</name>
<reference evidence="2 3" key="1">
    <citation type="journal article" date="2021" name="Sci. Rep.">
        <title>The genome of the diatom Chaetoceros tenuissimus carries an ancient integrated fragment of an extant virus.</title>
        <authorList>
            <person name="Hongo Y."/>
            <person name="Kimura K."/>
            <person name="Takaki Y."/>
            <person name="Yoshida Y."/>
            <person name="Baba S."/>
            <person name="Kobayashi G."/>
            <person name="Nagasaki K."/>
            <person name="Hano T."/>
            <person name="Tomaru Y."/>
        </authorList>
    </citation>
    <scope>NUCLEOTIDE SEQUENCE [LARGE SCALE GENOMIC DNA]</scope>
    <source>
        <strain evidence="2 3">NIES-3715</strain>
    </source>
</reference>
<dbReference type="Proteomes" id="UP001054902">
    <property type="component" value="Unassembled WGS sequence"/>
</dbReference>
<organism evidence="2 3">
    <name type="scientific">Chaetoceros tenuissimus</name>
    <dbReference type="NCBI Taxonomy" id="426638"/>
    <lineage>
        <taxon>Eukaryota</taxon>
        <taxon>Sar</taxon>
        <taxon>Stramenopiles</taxon>
        <taxon>Ochrophyta</taxon>
        <taxon>Bacillariophyta</taxon>
        <taxon>Coscinodiscophyceae</taxon>
        <taxon>Chaetocerotophycidae</taxon>
        <taxon>Chaetocerotales</taxon>
        <taxon>Chaetocerotaceae</taxon>
        <taxon>Chaetoceros</taxon>
    </lineage>
</organism>
<dbReference type="EMBL" id="BLLK01000019">
    <property type="protein sequence ID" value="GFH44348.1"/>
    <property type="molecule type" value="Genomic_DNA"/>
</dbReference>
<comment type="caution">
    <text evidence="2">The sequence shown here is derived from an EMBL/GenBank/DDBJ whole genome shotgun (WGS) entry which is preliminary data.</text>
</comment>
<feature type="region of interest" description="Disordered" evidence="1">
    <location>
        <begin position="1"/>
        <end position="21"/>
    </location>
</feature>
<dbReference type="AlphaFoldDB" id="A0AAD3CEG1"/>
<evidence type="ECO:0000313" key="3">
    <source>
        <dbReference type="Proteomes" id="UP001054902"/>
    </source>
</evidence>
<sequence length="293" mass="34157">MWSRSSKSSKSTQPLQQHSKQEEGVCCLKHVKQEFGGSSIDPRDNISIHEGIEFHNNKEKDNNFFQKRRYDNMLSQEKCSVLFDEIDSSSQRVRSNMNKQFFFYIVHNNEITGRYDGANLIDALSHLQLYGKMITLSSFPKDGMIPNQNKAPRLPSKSTNRALIPVINNRICHPFELLSFRTTLQDIVQQYEHELNKEAIFKSMQCCYWNDSRDLQRMQYIVRCEHLILHPAMQSKSQLQRNSTIIVSLPNVGRNGETDFSSRVRSKCLEFLRDIQEDNNVDIHVVEDDHAEK</sequence>
<keyword evidence="3" id="KW-1185">Reference proteome</keyword>
<feature type="compositionally biased region" description="Low complexity" evidence="1">
    <location>
        <begin position="1"/>
        <end position="11"/>
    </location>
</feature>
<accession>A0AAD3CEG1</accession>
<gene>
    <name evidence="2" type="ORF">CTEN210_00822</name>
</gene>
<evidence type="ECO:0000313" key="2">
    <source>
        <dbReference type="EMBL" id="GFH44348.1"/>
    </source>
</evidence>
<evidence type="ECO:0000256" key="1">
    <source>
        <dbReference type="SAM" id="MobiDB-lite"/>
    </source>
</evidence>